<evidence type="ECO:0000313" key="3">
    <source>
        <dbReference type="EMBL" id="PWD97648.1"/>
    </source>
</evidence>
<dbReference type="AlphaFoldDB" id="A0A2U2B3L3"/>
<dbReference type="SMART" id="SM00645">
    <property type="entry name" value="Pept_C1"/>
    <property type="match status" value="1"/>
</dbReference>
<dbReference type="Gene3D" id="3.90.70.10">
    <property type="entry name" value="Cysteine proteinases"/>
    <property type="match status" value="1"/>
</dbReference>
<evidence type="ECO:0000313" key="4">
    <source>
        <dbReference type="Proteomes" id="UP000244956"/>
    </source>
</evidence>
<evidence type="ECO:0000259" key="2">
    <source>
        <dbReference type="SMART" id="SM00645"/>
    </source>
</evidence>
<reference evidence="3 4" key="1">
    <citation type="submission" date="2018-05" db="EMBL/GenBank/DDBJ databases">
        <title>Marinilabilia rubrum sp. nov., isolated from saltern sediment.</title>
        <authorList>
            <person name="Zhang R."/>
        </authorList>
    </citation>
    <scope>NUCLEOTIDE SEQUENCE [LARGE SCALE GENOMIC DNA]</scope>
    <source>
        <strain evidence="3 4">WTE16</strain>
    </source>
</reference>
<evidence type="ECO:0000256" key="1">
    <source>
        <dbReference type="ARBA" id="ARBA00008455"/>
    </source>
</evidence>
<keyword evidence="4" id="KW-1185">Reference proteome</keyword>
<dbReference type="CDD" id="cd02619">
    <property type="entry name" value="Peptidase_C1"/>
    <property type="match status" value="1"/>
</dbReference>
<organism evidence="3 4">
    <name type="scientific">Marinilabilia rubra</name>
    <dbReference type="NCBI Taxonomy" id="2162893"/>
    <lineage>
        <taxon>Bacteria</taxon>
        <taxon>Pseudomonadati</taxon>
        <taxon>Bacteroidota</taxon>
        <taxon>Bacteroidia</taxon>
        <taxon>Marinilabiliales</taxon>
        <taxon>Marinilabiliaceae</taxon>
        <taxon>Marinilabilia</taxon>
    </lineage>
</organism>
<accession>A0A2U2B3L3</accession>
<dbReference type="PROSITE" id="PS51257">
    <property type="entry name" value="PROKAR_LIPOPROTEIN"/>
    <property type="match status" value="1"/>
</dbReference>
<dbReference type="EMBL" id="QEWP01000029">
    <property type="protein sequence ID" value="PWD97648.1"/>
    <property type="molecule type" value="Genomic_DNA"/>
</dbReference>
<dbReference type="GO" id="GO:0006508">
    <property type="term" value="P:proteolysis"/>
    <property type="evidence" value="ECO:0007669"/>
    <property type="project" value="InterPro"/>
</dbReference>
<dbReference type="PANTHER" id="PTHR12411">
    <property type="entry name" value="CYSTEINE PROTEASE FAMILY C1-RELATED"/>
    <property type="match status" value="1"/>
</dbReference>
<name>A0A2U2B3L3_9BACT</name>
<gene>
    <name evidence="3" type="ORF">DDZ16_19635</name>
</gene>
<dbReference type="RefSeq" id="WP_109266185.1">
    <property type="nucleotide sequence ID" value="NZ_QEWP01000029.1"/>
</dbReference>
<dbReference type="InterPro" id="IPR013128">
    <property type="entry name" value="Peptidase_C1A"/>
</dbReference>
<protein>
    <recommendedName>
        <fullName evidence="2">Peptidase C1A papain C-terminal domain-containing protein</fullName>
    </recommendedName>
</protein>
<dbReference type="InterPro" id="IPR000668">
    <property type="entry name" value="Peptidase_C1A_C"/>
</dbReference>
<dbReference type="GO" id="GO:0008234">
    <property type="term" value="F:cysteine-type peptidase activity"/>
    <property type="evidence" value="ECO:0007669"/>
    <property type="project" value="InterPro"/>
</dbReference>
<dbReference type="Proteomes" id="UP000244956">
    <property type="component" value="Unassembled WGS sequence"/>
</dbReference>
<comment type="caution">
    <text evidence="3">The sequence shown here is derived from an EMBL/GenBank/DDBJ whole genome shotgun (WGS) entry which is preliminary data.</text>
</comment>
<sequence length="580" mass="65358">MKDKILGSARTVMLAALCLSFSSCEEIVNEIEKQIEDIGSKYVSDAGGTGIDHDKEVESVKSIPKDLSLVTLSDAAMEMQDRVVLTDYVPPVRSQGQYGTCTAWATGYYTRTIMYARENDLSPTDLEDDSNVFSPLDIYLSISHADNCGGSWPGSAMKVMQERGIATLATAPYENLGDCSQGPKSSWTAEAANYKIESYRTVDHLSVEDVKSYIQKGQPVQVSCVLGLDFAYKRDGEVMYDDDYSADPEEHGRHAMCCVGFDDNKGSNGAFLIVNSWGDNWGDAGYFWADYDYFTRGKDRNGLVSYAYVIEGDKGKLSEDMMDESVINPNYRVEGKDLMAIKLEDNLNEDPDYPDDDRYITYNVFNRGESAVPASDDWNIVYYYYNAYDPENDFGILIYDYYTDDVGPDYEGQYGDFAGVDVNLEAFGDRNYWNYINTPSGMSVATAAENDGYEYNFEFGYALPDDLDGDYYFVLYADGFNDIQEQYEQNNFMFFTGKDRKPIQIENGVVVESSLKSFGKRSANPGELKEDNPNAYTIDEIKGLIEYQKRDGILKNKANEFLKSAKKDRKTRGKRIVRVN</sequence>
<dbReference type="SUPFAM" id="SSF54001">
    <property type="entry name" value="Cysteine proteinases"/>
    <property type="match status" value="1"/>
</dbReference>
<proteinExistence type="inferred from homology"/>
<feature type="domain" description="Peptidase C1A papain C-terminal" evidence="2">
    <location>
        <begin position="79"/>
        <end position="311"/>
    </location>
</feature>
<dbReference type="Pfam" id="PF00112">
    <property type="entry name" value="Peptidase_C1"/>
    <property type="match status" value="1"/>
</dbReference>
<dbReference type="OrthoDB" id="1037816at2"/>
<dbReference type="InterPro" id="IPR038765">
    <property type="entry name" value="Papain-like_cys_pep_sf"/>
</dbReference>
<comment type="similarity">
    <text evidence="1">Belongs to the peptidase C1 family.</text>
</comment>